<dbReference type="EMBL" id="CP009285">
    <property type="protein sequence ID" value="AIQ56199.1"/>
    <property type="molecule type" value="Genomic_DNA"/>
</dbReference>
<dbReference type="InterPro" id="IPR018633">
    <property type="entry name" value="DUF2357"/>
</dbReference>
<keyword evidence="3" id="KW-1185">Reference proteome</keyword>
<evidence type="ECO:0000313" key="3">
    <source>
        <dbReference type="Proteomes" id="UP000029518"/>
    </source>
</evidence>
<reference evidence="2" key="1">
    <citation type="submission" date="2014-08" db="EMBL/GenBank/DDBJ databases">
        <title>Comparative genomics of the Paenibacillus odorifer group.</title>
        <authorList>
            <person name="den Bakker H.C."/>
            <person name="Tsai Y.-C.Y.-C."/>
            <person name="Martin N."/>
            <person name="Korlach J."/>
            <person name="Wiedmann M."/>
        </authorList>
    </citation>
    <scope>NUCLEOTIDE SEQUENCE [LARGE SCALE GENOMIC DNA]</scope>
    <source>
        <strain evidence="2">DSM 13188</strain>
    </source>
</reference>
<sequence length="495" mass="58383">MEQRNSGGNFWLRLADEEWNVLEEAYLTEASTYEWKYVMDGNEQPPLIHFCDMLHLPHRLEEGEAFGQLTTPFFSGQVYFDINGMKLGSYIYPDARKMTEEQYDLMLNDILQEASLCFEYSNIETEITADQHSLELSLAQWSYIEASFSSLRTVVRQIIEHPIRVLQAHEQQMRREQVKMVDSKTLVWIERNSGRSTTGNIPTTVKSSVREDSYNTYENRLLKRRLLDLRHLLKMYGKSGRGNYKIRAEAYADKVGHWLRDSFFRKVTPYQGVIKISQVFRKHPVYRQCYQWFDRLYKHGNEQIGMSYNYPLRETFALYEIWCYMQLVKIFREKKLLKETSGLFRTTREGLFLHFAENNESIVELKNGMRLSYQRVFKHNGKDFYTFTQDMKPDIVIEAGEFLYILDPKYRIANNLGTALGEMHKYKDGILLIRNDRKAVQNVFILTPVQSDEIRYFKADFHERYSMGAIALMPGKDSPSLEKWVDKLVHGGDLI</sequence>
<accession>A0A089MHX9</accession>
<dbReference type="OrthoDB" id="11970at2"/>
<evidence type="ECO:0000313" key="2">
    <source>
        <dbReference type="EMBL" id="AIQ56199.1"/>
    </source>
</evidence>
<dbReference type="Pfam" id="PF09823">
    <property type="entry name" value="DUF2357"/>
    <property type="match status" value="1"/>
</dbReference>
<dbReference type="Proteomes" id="UP000029518">
    <property type="component" value="Chromosome"/>
</dbReference>
<dbReference type="AlphaFoldDB" id="A0A089MHX9"/>
<feature type="domain" description="DUF2357" evidence="1">
    <location>
        <begin position="96"/>
        <end position="293"/>
    </location>
</feature>
<dbReference type="KEGG" id="pbd:PBOR_03945"/>
<gene>
    <name evidence="2" type="ORF">PBOR_03945</name>
</gene>
<dbReference type="RefSeq" id="WP_042210541.1">
    <property type="nucleotide sequence ID" value="NZ_CP009285.1"/>
</dbReference>
<name>A0A089MHX9_PAEBO</name>
<dbReference type="InterPro" id="IPR007505">
    <property type="entry name" value="PDDEXK_7"/>
</dbReference>
<proteinExistence type="predicted"/>
<evidence type="ECO:0000259" key="1">
    <source>
        <dbReference type="Pfam" id="PF09823"/>
    </source>
</evidence>
<dbReference type="Pfam" id="PF04411">
    <property type="entry name" value="PDDEXK_7"/>
    <property type="match status" value="1"/>
</dbReference>
<dbReference type="HOGENOM" id="CLU_547304_0_0_9"/>
<organism evidence="2 3">
    <name type="scientific">Paenibacillus borealis</name>
    <dbReference type="NCBI Taxonomy" id="160799"/>
    <lineage>
        <taxon>Bacteria</taxon>
        <taxon>Bacillati</taxon>
        <taxon>Bacillota</taxon>
        <taxon>Bacilli</taxon>
        <taxon>Bacillales</taxon>
        <taxon>Paenibacillaceae</taxon>
        <taxon>Paenibacillus</taxon>
    </lineage>
</organism>
<protein>
    <recommendedName>
        <fullName evidence="1">DUF2357 domain-containing protein</fullName>
    </recommendedName>
</protein>